<dbReference type="AlphaFoldDB" id="A0A9P1JY00"/>
<dbReference type="KEGG" id="abs:AZOBR_p270038"/>
<dbReference type="EMBL" id="HE577329">
    <property type="protein sequence ID" value="CCD01842.1"/>
    <property type="molecule type" value="Genomic_DNA"/>
</dbReference>
<keyword evidence="1" id="KW-0614">Plasmid</keyword>
<gene>
    <name evidence="1" type="ORF">AZOBR_p270038</name>
</gene>
<keyword evidence="2" id="KW-1185">Reference proteome</keyword>
<dbReference type="Proteomes" id="UP000007319">
    <property type="component" value="Plasmid AZOBR_p2"/>
</dbReference>
<proteinExistence type="predicted"/>
<name>A0A9P1JY00_9PROT</name>
<reference evidence="1 2" key="1">
    <citation type="journal article" date="2011" name="PLoS Genet.">
        <title>Azospirillum genomes reveal transition of bacteria from aquatic to terrestrial environments.</title>
        <authorList>
            <person name="Wisniewski-Dye F."/>
            <person name="Borziak K."/>
            <person name="Khalsa-Moyers G."/>
            <person name="Alexandre G."/>
            <person name="Sukharnikov L.O."/>
            <person name="Wuichet K."/>
            <person name="Hurst G.B."/>
            <person name="McDonald W.H."/>
            <person name="Robertson J.S."/>
            <person name="Barbe V."/>
            <person name="Calteau A."/>
            <person name="Rouy Z."/>
            <person name="Mangenot S."/>
            <person name="Prigent-Combaret C."/>
            <person name="Normand P."/>
            <person name="Boyer M."/>
            <person name="Siguier P."/>
            <person name="Dessaux Y."/>
            <person name="Elmerich C."/>
            <person name="Condemine G."/>
            <person name="Krishnen G."/>
            <person name="Kennedy I."/>
            <person name="Paterson A.H."/>
            <person name="Gonzalez V."/>
            <person name="Mavingui P."/>
            <person name="Zhulin I.B."/>
        </authorList>
    </citation>
    <scope>NUCLEOTIDE SEQUENCE [LARGE SCALE GENOMIC DNA]</scope>
    <source>
        <strain evidence="1 2">Sp245</strain>
    </source>
</reference>
<geneLocation type="plasmid" evidence="1 2">
    <name>AZOBR_p2</name>
</geneLocation>
<sequence>MIDLDVAAAVDPPRGGVPGVALHILPVPMARQVICSDAQGEGVRHCPFCLELGPVVAVADRAVDHVEISVPQRAVEAAVNERLPEVLSVCGSVGLGYYLPSLATVAVQINIEIPRLFTAWTA</sequence>
<accession>A0A9P1JY00</accession>
<organism evidence="1 2">
    <name type="scientific">Azospirillum baldaniorum</name>
    <dbReference type="NCBI Taxonomy" id="1064539"/>
    <lineage>
        <taxon>Bacteria</taxon>
        <taxon>Pseudomonadati</taxon>
        <taxon>Pseudomonadota</taxon>
        <taxon>Alphaproteobacteria</taxon>
        <taxon>Rhodospirillales</taxon>
        <taxon>Azospirillaceae</taxon>
        <taxon>Azospirillum</taxon>
    </lineage>
</organism>
<evidence type="ECO:0000313" key="2">
    <source>
        <dbReference type="Proteomes" id="UP000007319"/>
    </source>
</evidence>
<evidence type="ECO:0000313" key="1">
    <source>
        <dbReference type="EMBL" id="CCD01842.1"/>
    </source>
</evidence>
<protein>
    <submittedName>
        <fullName evidence="1">Uncharacterized protein</fullName>
    </submittedName>
</protein>